<name>A0A8H7IBV1_9AGAM</name>
<evidence type="ECO:0000313" key="3">
    <source>
        <dbReference type="Proteomes" id="UP000614334"/>
    </source>
</evidence>
<protein>
    <submittedName>
        <fullName evidence="2">Uncharacterized protein</fullName>
    </submittedName>
</protein>
<dbReference type="AlphaFoldDB" id="A0A8H7IBV1"/>
<dbReference type="EMBL" id="JACYCF010000010">
    <property type="protein sequence ID" value="KAF8754693.1"/>
    <property type="molecule type" value="Genomic_DNA"/>
</dbReference>
<reference evidence="2" key="1">
    <citation type="submission" date="2020-09" db="EMBL/GenBank/DDBJ databases">
        <title>Comparative genome analyses of four rice-infecting Rhizoctonia solani isolates reveal extensive enrichment of homogalacturonan modification genes.</title>
        <authorList>
            <person name="Lee D.-Y."/>
            <person name="Jeon J."/>
            <person name="Kim K.-T."/>
            <person name="Cheong K."/>
            <person name="Song H."/>
            <person name="Choi G."/>
            <person name="Ko J."/>
            <person name="Opiyo S.O."/>
            <person name="Zuo S."/>
            <person name="Madhav S."/>
            <person name="Lee Y.-H."/>
            <person name="Wang G.-L."/>
        </authorList>
    </citation>
    <scope>NUCLEOTIDE SEQUENCE</scope>
    <source>
        <strain evidence="2">AG1-IA B2</strain>
    </source>
</reference>
<feature type="region of interest" description="Disordered" evidence="1">
    <location>
        <begin position="1"/>
        <end position="26"/>
    </location>
</feature>
<dbReference type="Proteomes" id="UP000614334">
    <property type="component" value="Unassembled WGS sequence"/>
</dbReference>
<evidence type="ECO:0000313" key="2">
    <source>
        <dbReference type="EMBL" id="KAF8754693.1"/>
    </source>
</evidence>
<feature type="region of interest" description="Disordered" evidence="1">
    <location>
        <begin position="122"/>
        <end position="158"/>
    </location>
</feature>
<comment type="caution">
    <text evidence="2">The sequence shown here is derived from an EMBL/GenBank/DDBJ whole genome shotgun (WGS) entry which is preliminary data.</text>
</comment>
<evidence type="ECO:0000256" key="1">
    <source>
        <dbReference type="SAM" id="MobiDB-lite"/>
    </source>
</evidence>
<feature type="region of interest" description="Disordered" evidence="1">
    <location>
        <begin position="211"/>
        <end position="256"/>
    </location>
</feature>
<feature type="compositionally biased region" description="Polar residues" evidence="1">
    <location>
        <begin position="1"/>
        <end position="12"/>
    </location>
</feature>
<accession>A0A8H7IBV1</accession>
<proteinExistence type="predicted"/>
<organism evidence="2 3">
    <name type="scientific">Rhizoctonia solani</name>
    <dbReference type="NCBI Taxonomy" id="456999"/>
    <lineage>
        <taxon>Eukaryota</taxon>
        <taxon>Fungi</taxon>
        <taxon>Dikarya</taxon>
        <taxon>Basidiomycota</taxon>
        <taxon>Agaricomycotina</taxon>
        <taxon>Agaricomycetes</taxon>
        <taxon>Cantharellales</taxon>
        <taxon>Ceratobasidiaceae</taxon>
        <taxon>Rhizoctonia</taxon>
    </lineage>
</organism>
<feature type="compositionally biased region" description="Polar residues" evidence="1">
    <location>
        <begin position="129"/>
        <end position="140"/>
    </location>
</feature>
<gene>
    <name evidence="2" type="ORF">RHS01_06133</name>
</gene>
<sequence>MATHSQPPSQAHSPIDQGQLESLIPPASPELSNVSLEQVIRLLWGLQSQVDCIKQALLEQAKISQEVQTNVENISQTVNIVKDGLAQLQLPQGPHTPEEQKPLQLRKFPGPCPKPSLLARLNPSLGPQLPSSLQGLQGATPSPSSIPTPPCPSLQDQLQPLLPKDLHQRPKSLRRCPSPLRCKSGPPRCLQRQNWLGGQAVADTNVSLGTSQSEAVSHGPGGPIIPPHEHDRGQWSLGPSPFGPTGVPLRTHPNRG</sequence>